<dbReference type="AlphaFoldDB" id="A0A9Q0QQW4"/>
<dbReference type="Proteomes" id="UP001141806">
    <property type="component" value="Unassembled WGS sequence"/>
</dbReference>
<organism evidence="2 3">
    <name type="scientific">Protea cynaroides</name>
    <dbReference type="NCBI Taxonomy" id="273540"/>
    <lineage>
        <taxon>Eukaryota</taxon>
        <taxon>Viridiplantae</taxon>
        <taxon>Streptophyta</taxon>
        <taxon>Embryophyta</taxon>
        <taxon>Tracheophyta</taxon>
        <taxon>Spermatophyta</taxon>
        <taxon>Magnoliopsida</taxon>
        <taxon>Proteales</taxon>
        <taxon>Proteaceae</taxon>
        <taxon>Protea</taxon>
    </lineage>
</organism>
<name>A0A9Q0QQW4_9MAGN</name>
<comment type="caution">
    <text evidence="2">The sequence shown here is derived from an EMBL/GenBank/DDBJ whole genome shotgun (WGS) entry which is preliminary data.</text>
</comment>
<evidence type="ECO:0000256" key="1">
    <source>
        <dbReference type="SAM" id="MobiDB-lite"/>
    </source>
</evidence>
<keyword evidence="3" id="KW-1185">Reference proteome</keyword>
<feature type="region of interest" description="Disordered" evidence="1">
    <location>
        <begin position="1"/>
        <end position="32"/>
    </location>
</feature>
<gene>
    <name evidence="2" type="ORF">NE237_015249</name>
</gene>
<evidence type="ECO:0000313" key="2">
    <source>
        <dbReference type="EMBL" id="KAJ4968548.1"/>
    </source>
</evidence>
<dbReference type="EMBL" id="JAMYWD010000006">
    <property type="protein sequence ID" value="KAJ4968548.1"/>
    <property type="molecule type" value="Genomic_DNA"/>
</dbReference>
<reference evidence="2" key="1">
    <citation type="journal article" date="2023" name="Plant J.">
        <title>The genome of the king protea, Protea cynaroides.</title>
        <authorList>
            <person name="Chang J."/>
            <person name="Duong T.A."/>
            <person name="Schoeman C."/>
            <person name="Ma X."/>
            <person name="Roodt D."/>
            <person name="Barker N."/>
            <person name="Li Z."/>
            <person name="Van de Peer Y."/>
            <person name="Mizrachi E."/>
        </authorList>
    </citation>
    <scope>NUCLEOTIDE SEQUENCE</scope>
    <source>
        <tissue evidence="2">Young leaves</tissue>
    </source>
</reference>
<accession>A0A9Q0QQW4</accession>
<feature type="region of interest" description="Disordered" evidence="1">
    <location>
        <begin position="148"/>
        <end position="191"/>
    </location>
</feature>
<protein>
    <submittedName>
        <fullName evidence="2">Uncharacterized protein</fullName>
    </submittedName>
</protein>
<evidence type="ECO:0000313" key="3">
    <source>
        <dbReference type="Proteomes" id="UP001141806"/>
    </source>
</evidence>
<sequence length="191" mass="20270">MAASKGSSVKSSGSAPIKKRHATPSSLAKATAKAKPKPRVNCMFLVRCFWVPFAKRTSYVLPLLLGFLNRVNIPALLRETEALDLLEDGASVATHEVKDDAILRQHGLLVDFHLENANLDDLLATGLAPLKTPRTPFIAAAGASTVVPTSNSHKNKGKSTVESAVKNIPTTPKGSITIHTEPTSKSQDAVG</sequence>
<proteinExistence type="predicted"/>
<feature type="compositionally biased region" description="Low complexity" evidence="1">
    <location>
        <begin position="1"/>
        <end position="15"/>
    </location>
</feature>